<evidence type="ECO:0000256" key="1">
    <source>
        <dbReference type="SAM" id="SignalP"/>
    </source>
</evidence>
<feature type="chain" id="PRO_5042196663" evidence="1">
    <location>
        <begin position="19"/>
        <end position="202"/>
    </location>
</feature>
<name>A0AAD2D6L0_EUPCR</name>
<gene>
    <name evidence="2" type="ORF">ECRASSUSDP1_LOCUS22972</name>
</gene>
<reference evidence="2" key="1">
    <citation type="submission" date="2023-07" db="EMBL/GenBank/DDBJ databases">
        <authorList>
            <consortium name="AG Swart"/>
            <person name="Singh M."/>
            <person name="Singh A."/>
            <person name="Seah K."/>
            <person name="Emmerich C."/>
        </authorList>
    </citation>
    <scope>NUCLEOTIDE SEQUENCE</scope>
    <source>
        <strain evidence="2">DP1</strain>
    </source>
</reference>
<comment type="caution">
    <text evidence="2">The sequence shown here is derived from an EMBL/GenBank/DDBJ whole genome shotgun (WGS) entry which is preliminary data.</text>
</comment>
<dbReference type="Proteomes" id="UP001295684">
    <property type="component" value="Unassembled WGS sequence"/>
</dbReference>
<organism evidence="2 3">
    <name type="scientific">Euplotes crassus</name>
    <dbReference type="NCBI Taxonomy" id="5936"/>
    <lineage>
        <taxon>Eukaryota</taxon>
        <taxon>Sar</taxon>
        <taxon>Alveolata</taxon>
        <taxon>Ciliophora</taxon>
        <taxon>Intramacronucleata</taxon>
        <taxon>Spirotrichea</taxon>
        <taxon>Hypotrichia</taxon>
        <taxon>Euplotida</taxon>
        <taxon>Euplotidae</taxon>
        <taxon>Moneuplotes</taxon>
    </lineage>
</organism>
<sequence length="202" mass="23325">MNLRSVLVLFCFVLAASASIEQLMKEEENLYKAAYPKVFSFTGVRLGFSDEIPVITIRVDTENDILSITTDVRGRIPTEGKVYRSVEALDFGNKKHYSYKAFDETCNVADFSPEQYSLRQYISQLAGREAVVYERKFGDKTFVNTRIWPTHTEDYKLFREDGKLTHFSGFNKLFDFNIDIQVTHDITEDTFTREDHIPAACK</sequence>
<evidence type="ECO:0000313" key="3">
    <source>
        <dbReference type="Proteomes" id="UP001295684"/>
    </source>
</evidence>
<protein>
    <submittedName>
        <fullName evidence="2">Uncharacterized protein</fullName>
    </submittedName>
</protein>
<proteinExistence type="predicted"/>
<evidence type="ECO:0000313" key="2">
    <source>
        <dbReference type="EMBL" id="CAI2381516.1"/>
    </source>
</evidence>
<accession>A0AAD2D6L0</accession>
<keyword evidence="1" id="KW-0732">Signal</keyword>
<keyword evidence="3" id="KW-1185">Reference proteome</keyword>
<feature type="signal peptide" evidence="1">
    <location>
        <begin position="1"/>
        <end position="18"/>
    </location>
</feature>
<dbReference type="EMBL" id="CAMPGE010023595">
    <property type="protein sequence ID" value="CAI2381516.1"/>
    <property type="molecule type" value="Genomic_DNA"/>
</dbReference>
<dbReference type="AlphaFoldDB" id="A0AAD2D6L0"/>